<keyword evidence="5" id="KW-1185">Reference proteome</keyword>
<evidence type="ECO:0000313" key="5">
    <source>
        <dbReference type="Proteomes" id="UP000235388"/>
    </source>
</evidence>
<dbReference type="EMBL" id="PGCI01000680">
    <property type="protein sequence ID" value="PLW21920.1"/>
    <property type="molecule type" value="Genomic_DNA"/>
</dbReference>
<comment type="caution">
    <text evidence="3">The sequence shown here is derived from an EMBL/GenBank/DDBJ whole genome shotgun (WGS) entry which is preliminary data.</text>
</comment>
<dbReference type="EMBL" id="PGCI01000137">
    <property type="protein sequence ID" value="PLW37805.1"/>
    <property type="molecule type" value="Genomic_DNA"/>
</dbReference>
<dbReference type="EMBL" id="PGCJ01000107">
    <property type="protein sequence ID" value="PLW47846.1"/>
    <property type="molecule type" value="Genomic_DNA"/>
</dbReference>
<proteinExistence type="predicted"/>
<sequence>MVEEVIQTDRTQLSTATGSYILSPNAPTGGVDAINEFQQGLRGILQADNIDDSSWPTLHLIARDFLRMDISPPRARTAKKPASGGTIMELHQEKPVTSGTALLIFNTCFALGTRYRA</sequence>
<dbReference type="Proteomes" id="UP000235388">
    <property type="component" value="Unassembled WGS sequence"/>
</dbReference>
<reference evidence="5 6" key="1">
    <citation type="submission" date="2017-11" db="EMBL/GenBank/DDBJ databases">
        <title>De novo assembly and phasing of dikaryotic genomes from two isolates of Puccinia coronata f. sp. avenae, the causal agent of oat crown rust.</title>
        <authorList>
            <person name="Miller M.E."/>
            <person name="Zhang Y."/>
            <person name="Omidvar V."/>
            <person name="Sperschneider J."/>
            <person name="Schwessinger B."/>
            <person name="Raley C."/>
            <person name="Palmer J.M."/>
            <person name="Garnica D."/>
            <person name="Upadhyaya N."/>
            <person name="Rathjen J."/>
            <person name="Taylor J.M."/>
            <person name="Park R.F."/>
            <person name="Dodds P.N."/>
            <person name="Hirsch C.D."/>
            <person name="Kianian S.F."/>
            <person name="Figueroa M."/>
        </authorList>
    </citation>
    <scope>NUCLEOTIDE SEQUENCE [LARGE SCALE GENOMIC DNA]</scope>
    <source>
        <strain evidence="4">12NC29</strain>
        <strain evidence="3">12SD80</strain>
    </source>
</reference>
<evidence type="ECO:0000313" key="4">
    <source>
        <dbReference type="EMBL" id="PLW47846.1"/>
    </source>
</evidence>
<dbReference type="EMBL" id="PGCI01000118">
    <property type="protein sequence ID" value="PLW39174.1"/>
    <property type="molecule type" value="Genomic_DNA"/>
</dbReference>
<name>A0A2N5UN29_9BASI</name>
<evidence type="ECO:0000313" key="2">
    <source>
        <dbReference type="EMBL" id="PLW37805.1"/>
    </source>
</evidence>
<evidence type="ECO:0000313" key="3">
    <source>
        <dbReference type="EMBL" id="PLW39174.1"/>
    </source>
</evidence>
<evidence type="ECO:0000313" key="6">
    <source>
        <dbReference type="Proteomes" id="UP000235392"/>
    </source>
</evidence>
<protein>
    <submittedName>
        <fullName evidence="3">Uncharacterized protein</fullName>
    </submittedName>
</protein>
<organism evidence="3 6">
    <name type="scientific">Puccinia coronata f. sp. avenae</name>
    <dbReference type="NCBI Taxonomy" id="200324"/>
    <lineage>
        <taxon>Eukaryota</taxon>
        <taxon>Fungi</taxon>
        <taxon>Dikarya</taxon>
        <taxon>Basidiomycota</taxon>
        <taxon>Pucciniomycotina</taxon>
        <taxon>Pucciniomycetes</taxon>
        <taxon>Pucciniales</taxon>
        <taxon>Pucciniaceae</taxon>
        <taxon>Puccinia</taxon>
    </lineage>
</organism>
<evidence type="ECO:0000313" key="1">
    <source>
        <dbReference type="EMBL" id="PLW21920.1"/>
    </source>
</evidence>
<dbReference type="AlphaFoldDB" id="A0A2N5UN29"/>
<dbReference type="Proteomes" id="UP000235392">
    <property type="component" value="Unassembled WGS sequence"/>
</dbReference>
<accession>A0A2N5UN29</accession>
<gene>
    <name evidence="4" type="ORF">PCANC_07863</name>
    <name evidence="3" type="ORF">PCASD_07616</name>
    <name evidence="2" type="ORF">PCASD_11334</name>
    <name evidence="1" type="ORF">PCASD_12867</name>
</gene>